<dbReference type="AlphaFoldDB" id="A0A5M4B3E5"/>
<dbReference type="EMBL" id="BLAX01000001">
    <property type="protein sequence ID" value="GET34689.1"/>
    <property type="molecule type" value="Genomic_DNA"/>
</dbReference>
<keyword evidence="1" id="KW-0805">Transcription regulation</keyword>
<sequence length="150" mass="17505">MRIPKSLDDNLIFQLGAIARKVHQHVENVFRKENLDLTPEQFSLLTILWYNEGISIKELADRSQRDKTTISRVVNNMIKRDLIRRLDNMDDKRAKRIFLTDHGRNLQDQLVMLSGEIYVQALGNLSDEELDRTLEVLQKIENNLSDNSES</sequence>
<organism evidence="5 6">
    <name type="scientific">Prolixibacter bellariivorans</name>
    <dbReference type="NCBI Taxonomy" id="314319"/>
    <lineage>
        <taxon>Bacteria</taxon>
        <taxon>Pseudomonadati</taxon>
        <taxon>Bacteroidota</taxon>
        <taxon>Bacteroidia</taxon>
        <taxon>Marinilabiliales</taxon>
        <taxon>Prolixibacteraceae</taxon>
        <taxon>Prolixibacter</taxon>
    </lineage>
</organism>
<dbReference type="Proteomes" id="UP000391834">
    <property type="component" value="Unassembled WGS sequence"/>
</dbReference>
<proteinExistence type="predicted"/>
<dbReference type="InterPro" id="IPR000835">
    <property type="entry name" value="HTH_MarR-typ"/>
</dbReference>
<keyword evidence="6" id="KW-1185">Reference proteome</keyword>
<feature type="domain" description="HTH marR-type" evidence="4">
    <location>
        <begin position="8"/>
        <end position="142"/>
    </location>
</feature>
<dbReference type="OrthoDB" id="996843at2"/>
<evidence type="ECO:0000256" key="2">
    <source>
        <dbReference type="ARBA" id="ARBA00023125"/>
    </source>
</evidence>
<dbReference type="Pfam" id="PF01047">
    <property type="entry name" value="MarR"/>
    <property type="match status" value="1"/>
</dbReference>
<dbReference type="InterPro" id="IPR036390">
    <property type="entry name" value="WH_DNA-bd_sf"/>
</dbReference>
<dbReference type="SUPFAM" id="SSF46785">
    <property type="entry name" value="Winged helix' DNA-binding domain"/>
    <property type="match status" value="1"/>
</dbReference>
<dbReference type="Gene3D" id="1.10.10.10">
    <property type="entry name" value="Winged helix-like DNA-binding domain superfamily/Winged helix DNA-binding domain"/>
    <property type="match status" value="1"/>
</dbReference>
<dbReference type="PANTHER" id="PTHR33164:SF64">
    <property type="entry name" value="TRANSCRIPTIONAL REGULATOR SLYA"/>
    <property type="match status" value="1"/>
</dbReference>
<dbReference type="RefSeq" id="WP_025865776.1">
    <property type="nucleotide sequence ID" value="NZ_BLAX01000001.1"/>
</dbReference>
<evidence type="ECO:0000256" key="3">
    <source>
        <dbReference type="ARBA" id="ARBA00023163"/>
    </source>
</evidence>
<keyword evidence="2" id="KW-0238">DNA-binding</keyword>
<reference evidence="5 6" key="1">
    <citation type="submission" date="2019-10" db="EMBL/GenBank/DDBJ databases">
        <title>Prolixibacter strains distinguished by the presence of nitrate reductase genes were adept at nitrate-dependent anaerobic corrosion of metallic iron and carbon steel.</title>
        <authorList>
            <person name="Iino T."/>
            <person name="Shono N."/>
            <person name="Ito K."/>
            <person name="Nakamura R."/>
            <person name="Sueoka K."/>
            <person name="Harayama S."/>
            <person name="Ohkuma M."/>
        </authorList>
    </citation>
    <scope>NUCLEOTIDE SEQUENCE [LARGE SCALE GENOMIC DNA]</scope>
    <source>
        <strain evidence="5 6">JCM 13498</strain>
    </source>
</reference>
<dbReference type="SMART" id="SM00347">
    <property type="entry name" value="HTH_MARR"/>
    <property type="match status" value="1"/>
</dbReference>
<protein>
    <recommendedName>
        <fullName evidence="4">HTH marR-type domain-containing protein</fullName>
    </recommendedName>
</protein>
<dbReference type="InterPro" id="IPR023187">
    <property type="entry name" value="Tscrpt_reg_MarR-type_CS"/>
</dbReference>
<keyword evidence="3" id="KW-0804">Transcription</keyword>
<accession>A0A5M4B3E5</accession>
<dbReference type="PRINTS" id="PR00598">
    <property type="entry name" value="HTHMARR"/>
</dbReference>
<gene>
    <name evidence="5" type="ORF">PbJCM13498_35520</name>
</gene>
<dbReference type="InterPro" id="IPR039422">
    <property type="entry name" value="MarR/SlyA-like"/>
</dbReference>
<evidence type="ECO:0000313" key="6">
    <source>
        <dbReference type="Proteomes" id="UP000391834"/>
    </source>
</evidence>
<dbReference type="GO" id="GO:0003677">
    <property type="term" value="F:DNA binding"/>
    <property type="evidence" value="ECO:0007669"/>
    <property type="project" value="UniProtKB-KW"/>
</dbReference>
<dbReference type="PROSITE" id="PS50995">
    <property type="entry name" value="HTH_MARR_2"/>
    <property type="match status" value="1"/>
</dbReference>
<dbReference type="GO" id="GO:0006950">
    <property type="term" value="P:response to stress"/>
    <property type="evidence" value="ECO:0007669"/>
    <property type="project" value="TreeGrafter"/>
</dbReference>
<dbReference type="InterPro" id="IPR036388">
    <property type="entry name" value="WH-like_DNA-bd_sf"/>
</dbReference>
<name>A0A5M4B3E5_9BACT</name>
<evidence type="ECO:0000256" key="1">
    <source>
        <dbReference type="ARBA" id="ARBA00023015"/>
    </source>
</evidence>
<dbReference type="PROSITE" id="PS01117">
    <property type="entry name" value="HTH_MARR_1"/>
    <property type="match status" value="1"/>
</dbReference>
<dbReference type="GO" id="GO:0003700">
    <property type="term" value="F:DNA-binding transcription factor activity"/>
    <property type="evidence" value="ECO:0007669"/>
    <property type="project" value="InterPro"/>
</dbReference>
<evidence type="ECO:0000259" key="4">
    <source>
        <dbReference type="PROSITE" id="PS50995"/>
    </source>
</evidence>
<evidence type="ECO:0000313" key="5">
    <source>
        <dbReference type="EMBL" id="GET34689.1"/>
    </source>
</evidence>
<comment type="caution">
    <text evidence="5">The sequence shown here is derived from an EMBL/GenBank/DDBJ whole genome shotgun (WGS) entry which is preliminary data.</text>
</comment>
<dbReference type="PANTHER" id="PTHR33164">
    <property type="entry name" value="TRANSCRIPTIONAL REGULATOR, MARR FAMILY"/>
    <property type="match status" value="1"/>
</dbReference>